<dbReference type="SUPFAM" id="SSF56487">
    <property type="entry name" value="SRCR-like"/>
    <property type="match status" value="2"/>
</dbReference>
<dbReference type="Pfam" id="PF00530">
    <property type="entry name" value="SRCR"/>
    <property type="match status" value="2"/>
</dbReference>
<feature type="signal peptide" evidence="5">
    <location>
        <begin position="1"/>
        <end position="18"/>
    </location>
</feature>
<feature type="disulfide bond" evidence="4">
    <location>
        <begin position="251"/>
        <end position="261"/>
    </location>
</feature>
<dbReference type="SMART" id="SM00202">
    <property type="entry name" value="SR"/>
    <property type="match status" value="2"/>
</dbReference>
<evidence type="ECO:0000256" key="3">
    <source>
        <dbReference type="ARBA" id="ARBA00023157"/>
    </source>
</evidence>
<dbReference type="Proteomes" id="UP000699462">
    <property type="component" value="Unassembled WGS sequence"/>
</dbReference>
<organism evidence="8 9">
    <name type="scientific">Paragonimus westermani</name>
    <dbReference type="NCBI Taxonomy" id="34504"/>
    <lineage>
        <taxon>Eukaryota</taxon>
        <taxon>Metazoa</taxon>
        <taxon>Spiralia</taxon>
        <taxon>Lophotrochozoa</taxon>
        <taxon>Platyhelminthes</taxon>
        <taxon>Trematoda</taxon>
        <taxon>Digenea</taxon>
        <taxon>Plagiorchiida</taxon>
        <taxon>Troglotremata</taxon>
        <taxon>Troglotrematidae</taxon>
        <taxon>Paragonimus</taxon>
    </lineage>
</organism>
<comment type="caution">
    <text evidence="8">The sequence shown here is derived from an EMBL/GenBank/DDBJ whole genome shotgun (WGS) entry which is preliminary data.</text>
</comment>
<reference evidence="8 9" key="1">
    <citation type="submission" date="2019-07" db="EMBL/GenBank/DDBJ databases">
        <title>Annotation for the trematode Paragonimus westermani.</title>
        <authorList>
            <person name="Choi Y.-J."/>
        </authorList>
    </citation>
    <scope>NUCLEOTIDE SEQUENCE [LARGE SCALE GENOMIC DNA]</scope>
    <source>
        <strain evidence="8">180907_Pwestermani</strain>
    </source>
</reference>
<dbReference type="PROSITE" id="PS50287">
    <property type="entry name" value="SRCR_2"/>
    <property type="match status" value="2"/>
</dbReference>
<evidence type="ECO:0000256" key="5">
    <source>
        <dbReference type="SAM" id="SignalP"/>
    </source>
</evidence>
<keyword evidence="9" id="KW-1185">Reference proteome</keyword>
<dbReference type="Gene3D" id="2.60.40.4100">
    <property type="entry name" value="Zona pellucida, ZP-C domain"/>
    <property type="match status" value="1"/>
</dbReference>
<evidence type="ECO:0000313" key="9">
    <source>
        <dbReference type="Proteomes" id="UP000699462"/>
    </source>
</evidence>
<dbReference type="AlphaFoldDB" id="A0A8T0DM85"/>
<dbReference type="PANTHER" id="PTHR19331:SF487">
    <property type="entry name" value="SOLUBLE SCAVENGER RECEPTOR CYSTEINE-RICH DOMAIN-CONTAINING PROTEIN SSC5D"/>
    <property type="match status" value="1"/>
</dbReference>
<feature type="domain" description="ZP" evidence="7">
    <location>
        <begin position="300"/>
        <end position="555"/>
    </location>
</feature>
<protein>
    <recommendedName>
        <fullName evidence="10">SRCR domain-containing protein</fullName>
    </recommendedName>
</protein>
<evidence type="ECO:0000313" key="8">
    <source>
        <dbReference type="EMBL" id="KAF8568362.1"/>
    </source>
</evidence>
<dbReference type="InterPro" id="IPR001507">
    <property type="entry name" value="ZP_dom"/>
</dbReference>
<proteinExistence type="predicted"/>
<dbReference type="EMBL" id="JTDF01002860">
    <property type="protein sequence ID" value="KAF8568362.1"/>
    <property type="molecule type" value="Genomic_DNA"/>
</dbReference>
<accession>A0A8T0DM85</accession>
<dbReference type="GO" id="GO:0016020">
    <property type="term" value="C:membrane"/>
    <property type="evidence" value="ECO:0007669"/>
    <property type="project" value="InterPro"/>
</dbReference>
<dbReference type="InterPro" id="IPR042235">
    <property type="entry name" value="ZP-C_dom"/>
</dbReference>
<evidence type="ECO:0000256" key="2">
    <source>
        <dbReference type="ARBA" id="ARBA00022737"/>
    </source>
</evidence>
<dbReference type="PANTHER" id="PTHR19331">
    <property type="entry name" value="SCAVENGER RECEPTOR DOMAIN-CONTAINING"/>
    <property type="match status" value="1"/>
</dbReference>
<evidence type="ECO:0000259" key="7">
    <source>
        <dbReference type="PROSITE" id="PS51034"/>
    </source>
</evidence>
<dbReference type="InterPro" id="IPR055355">
    <property type="entry name" value="ZP-C"/>
</dbReference>
<keyword evidence="3 4" id="KW-1015">Disulfide bond</keyword>
<dbReference type="InterPro" id="IPR001190">
    <property type="entry name" value="SRCR"/>
</dbReference>
<name>A0A8T0DM85_9TREM</name>
<comment type="caution">
    <text evidence="4">Lacks conserved residue(s) required for the propagation of feature annotation.</text>
</comment>
<evidence type="ECO:0000256" key="1">
    <source>
        <dbReference type="ARBA" id="ARBA00022729"/>
    </source>
</evidence>
<evidence type="ECO:0000256" key="4">
    <source>
        <dbReference type="PROSITE-ProRule" id="PRU00196"/>
    </source>
</evidence>
<sequence length="599" mass="65472">MVFVRAFISFFLLDWAVAQYSSPIGGIGSVRFSRNTNIYEGGRDGILEVNYNGTWGTVCNYGFDELAASTACFMMGFPPRGIPILNSVRYSALPVVISNFNCTGRVKLPSSKPSTATVHLGVCSFTDDIPEECFDKQRQTSIFCIDSMPVLTTTTLLPNLATIPPADCSNPKSSVIRLIGGTNSSGLVQIQRPDTQEWGTICADGFEINVARTLCRMLCTSSDNLQYAYPVLYKYGHVDDSVPIHLSRLSCPANATDLNQCSLGDGWGAVGFCTHVMDVGLQCGPQQVTNSTTTYTPELVCEHDKARIRYDKKYNQDLNTSMIKLIDDTPIGCQFKVLETEAFIEAIVPLEGCGGSLSLSNESTIVIKLKVIREYLASDSVIITNLPVQFEVTCLIPRVNHIQPGTLVSPEVVSTLSGDSQQTEASVQFYSDAGFSLKLPEGNTIRPGEQVNALVSVKNPPSAAKLILDDCWATANADRQSRPRVDLIVNRCAVYEDLTVHPISRTDVGFSFPAFYLGIAGSVVPVSNNLSLHCDTRICRISETSTFCQQFCSTTNSAHTIASLRRQRRDLKPVLGYKNAMVVGHHSPILIQQGQVHIR</sequence>
<keyword evidence="2" id="KW-0677">Repeat</keyword>
<gene>
    <name evidence="8" type="ORF">P879_04493</name>
</gene>
<dbReference type="InterPro" id="IPR036772">
    <property type="entry name" value="SRCR-like_dom_sf"/>
</dbReference>
<dbReference type="OrthoDB" id="6286334at2759"/>
<keyword evidence="1 5" id="KW-0732">Signal</keyword>
<evidence type="ECO:0000259" key="6">
    <source>
        <dbReference type="PROSITE" id="PS50287"/>
    </source>
</evidence>
<feature type="domain" description="SRCR" evidence="6">
    <location>
        <begin position="176"/>
        <end position="284"/>
    </location>
</feature>
<evidence type="ECO:0008006" key="10">
    <source>
        <dbReference type="Google" id="ProtNLM"/>
    </source>
</evidence>
<dbReference type="Pfam" id="PF00100">
    <property type="entry name" value="Zona_pellucida"/>
    <property type="match status" value="1"/>
</dbReference>
<dbReference type="Gene3D" id="2.60.40.3210">
    <property type="entry name" value="Zona pellucida, ZP-N domain"/>
    <property type="match status" value="1"/>
</dbReference>
<feature type="domain" description="SRCR" evidence="6">
    <location>
        <begin position="30"/>
        <end position="145"/>
    </location>
</feature>
<feature type="chain" id="PRO_5035874822" description="SRCR domain-containing protein" evidence="5">
    <location>
        <begin position="19"/>
        <end position="599"/>
    </location>
</feature>
<dbReference type="PROSITE" id="PS51034">
    <property type="entry name" value="ZP_2"/>
    <property type="match status" value="1"/>
</dbReference>
<dbReference type="SMART" id="SM00241">
    <property type="entry name" value="ZP"/>
    <property type="match status" value="1"/>
</dbReference>
<dbReference type="Gene3D" id="3.10.250.10">
    <property type="entry name" value="SRCR-like domain"/>
    <property type="match status" value="2"/>
</dbReference>